<reference evidence="1 2" key="1">
    <citation type="journal article" date="2020" name="Appl. Environ. Microbiol.">
        <title>Genomic Characteristics of a Novel Species of Ammonia-Oxidizing Archaea from the Jiulong River Estuary.</title>
        <authorList>
            <person name="Zou D."/>
            <person name="Wan R."/>
            <person name="Han L."/>
            <person name="Xu M.N."/>
            <person name="Liu Y."/>
            <person name="Liu H."/>
            <person name="Kao S.J."/>
            <person name="Li M."/>
        </authorList>
    </citation>
    <scope>NUCLEOTIDE SEQUENCE [LARGE SCALE GENOMIC DNA]</scope>
    <source>
        <strain evidence="1">W1bin1</strain>
    </source>
</reference>
<dbReference type="EMBL" id="JACEMZ010000066">
    <property type="protein sequence ID" value="MBA4453049.1"/>
    <property type="molecule type" value="Genomic_DNA"/>
</dbReference>
<gene>
    <name evidence="1" type="ORF">H2B03_07800</name>
</gene>
<evidence type="ECO:0000313" key="2">
    <source>
        <dbReference type="Proteomes" id="UP000559653"/>
    </source>
</evidence>
<name>A0AC60VZW1_9ARCH</name>
<comment type="caution">
    <text evidence="1">The sequence shown here is derived from an EMBL/GenBank/DDBJ whole genome shotgun (WGS) entry which is preliminary data.</text>
</comment>
<organism evidence="1 2">
    <name type="scientific">Candidatus Nitrosomaritimum aestuariumsis</name>
    <dbReference type="NCBI Taxonomy" id="3342354"/>
    <lineage>
        <taxon>Archaea</taxon>
        <taxon>Nitrososphaerota</taxon>
        <taxon>Nitrososphaeria</taxon>
        <taxon>Nitrosopumilales</taxon>
        <taxon>Nitrosopumilaceae</taxon>
        <taxon>Candidatus Nitrosomaritimum</taxon>
    </lineage>
</organism>
<sequence length="45" mass="5324">MVQLQITSETMNRMKKIIGTTTVHDGDFIINEMIDLFEEKIRNLR</sequence>
<proteinExistence type="predicted"/>
<protein>
    <submittedName>
        <fullName evidence="1">Uncharacterized protein</fullName>
    </submittedName>
</protein>
<dbReference type="Proteomes" id="UP000559653">
    <property type="component" value="Unassembled WGS sequence"/>
</dbReference>
<evidence type="ECO:0000313" key="1">
    <source>
        <dbReference type="EMBL" id="MBA4453049.1"/>
    </source>
</evidence>
<accession>A0AC60VZW1</accession>